<dbReference type="Gene3D" id="2.170.270.10">
    <property type="entry name" value="SET domain"/>
    <property type="match status" value="1"/>
</dbReference>
<evidence type="ECO:0000313" key="3">
    <source>
        <dbReference type="EMBL" id="OEU16807.1"/>
    </source>
</evidence>
<dbReference type="Proteomes" id="UP000095751">
    <property type="component" value="Unassembled WGS sequence"/>
</dbReference>
<dbReference type="Pfam" id="PF00856">
    <property type="entry name" value="SET"/>
    <property type="match status" value="1"/>
</dbReference>
<evidence type="ECO:0000256" key="1">
    <source>
        <dbReference type="SAM" id="MobiDB-lite"/>
    </source>
</evidence>
<feature type="domain" description="SET" evidence="2">
    <location>
        <begin position="20"/>
        <end position="157"/>
    </location>
</feature>
<reference evidence="3 4" key="1">
    <citation type="submission" date="2016-09" db="EMBL/GenBank/DDBJ databases">
        <title>Extensive genetic diversity and differential bi-allelic expression allows diatom success in the polar Southern Ocean.</title>
        <authorList>
            <consortium name="DOE Joint Genome Institute"/>
            <person name="Mock T."/>
            <person name="Otillar R.P."/>
            <person name="Strauss J."/>
            <person name="Dupont C."/>
            <person name="Frickenhaus S."/>
            <person name="Maumus F."/>
            <person name="Mcmullan M."/>
            <person name="Sanges R."/>
            <person name="Schmutz J."/>
            <person name="Toseland A."/>
            <person name="Valas R."/>
            <person name="Veluchamy A."/>
            <person name="Ward B.J."/>
            <person name="Allen A."/>
            <person name="Barry K."/>
            <person name="Falciatore A."/>
            <person name="Ferrante M."/>
            <person name="Fortunato A.E."/>
            <person name="Gloeckner G."/>
            <person name="Gruber A."/>
            <person name="Hipkin R."/>
            <person name="Janech M."/>
            <person name="Kroth P."/>
            <person name="Leese F."/>
            <person name="Lindquist E."/>
            <person name="Lyon B.R."/>
            <person name="Martin J."/>
            <person name="Mayer C."/>
            <person name="Parker M."/>
            <person name="Quesneville H."/>
            <person name="Raymond J."/>
            <person name="Uhlig C."/>
            <person name="Valentin K.U."/>
            <person name="Worden A.Z."/>
            <person name="Armbrust E.V."/>
            <person name="Bowler C."/>
            <person name="Green B."/>
            <person name="Moulton V."/>
            <person name="Van Oosterhout C."/>
            <person name="Grigoriev I."/>
        </authorList>
    </citation>
    <scope>NUCLEOTIDE SEQUENCE [LARGE SCALE GENOMIC DNA]</scope>
    <source>
        <strain evidence="3 4">CCMP1102</strain>
    </source>
</reference>
<dbReference type="InParanoid" id="A0A1E7FF84"/>
<dbReference type="EMBL" id="KV784358">
    <property type="protein sequence ID" value="OEU16807.1"/>
    <property type="molecule type" value="Genomic_DNA"/>
</dbReference>
<dbReference type="AlphaFoldDB" id="A0A1E7FF84"/>
<dbReference type="InterPro" id="IPR046341">
    <property type="entry name" value="SET_dom_sf"/>
</dbReference>
<evidence type="ECO:0000313" key="4">
    <source>
        <dbReference type="Proteomes" id="UP000095751"/>
    </source>
</evidence>
<accession>A0A1E7FF84</accession>
<organism evidence="3 4">
    <name type="scientific">Fragilariopsis cylindrus CCMP1102</name>
    <dbReference type="NCBI Taxonomy" id="635003"/>
    <lineage>
        <taxon>Eukaryota</taxon>
        <taxon>Sar</taxon>
        <taxon>Stramenopiles</taxon>
        <taxon>Ochrophyta</taxon>
        <taxon>Bacillariophyta</taxon>
        <taxon>Bacillariophyceae</taxon>
        <taxon>Bacillariophycidae</taxon>
        <taxon>Bacillariales</taxon>
        <taxon>Bacillariaceae</taxon>
        <taxon>Fragilariopsis</taxon>
    </lineage>
</organism>
<proteinExistence type="predicted"/>
<evidence type="ECO:0000259" key="2">
    <source>
        <dbReference type="PROSITE" id="PS50280"/>
    </source>
</evidence>
<dbReference type="KEGG" id="fcy:FRACYDRAFT_239400"/>
<feature type="region of interest" description="Disordered" evidence="1">
    <location>
        <begin position="95"/>
        <end position="115"/>
    </location>
</feature>
<sequence length="186" mass="21269">MQDRSDEPQHIFPTHPAFLVPVEIKDADPVIYGETGHKGVFTTSDIPKGEKDIWVWTDRVIAIHHNELDAYIEKNFGNDSKMDIQIFLRQGFILPQSSPEEGEKQEDSSTKGKEDHYFYSNPTDAGRFTNHSNEPNIGMDGALRDISAGEELFMDYSFHSNPIWYQNICSKYDVLTEAQVVQESKK</sequence>
<dbReference type="PROSITE" id="PS50280">
    <property type="entry name" value="SET"/>
    <property type="match status" value="1"/>
</dbReference>
<dbReference type="InterPro" id="IPR001214">
    <property type="entry name" value="SET_dom"/>
</dbReference>
<gene>
    <name evidence="3" type="ORF">FRACYDRAFT_239400</name>
</gene>
<dbReference type="OrthoDB" id="308383at2759"/>
<protein>
    <recommendedName>
        <fullName evidence="2">SET domain-containing protein</fullName>
    </recommendedName>
</protein>
<keyword evidence="4" id="KW-1185">Reference proteome</keyword>
<feature type="compositionally biased region" description="Basic and acidic residues" evidence="1">
    <location>
        <begin position="101"/>
        <end position="115"/>
    </location>
</feature>
<dbReference type="SUPFAM" id="SSF82199">
    <property type="entry name" value="SET domain"/>
    <property type="match status" value="1"/>
</dbReference>
<name>A0A1E7FF84_9STRA</name>